<reference evidence="5" key="2">
    <citation type="journal article" date="2019" name="Int. J. Syst. Evol. Microbiol.">
        <title>The Global Catalogue of Microorganisms (GCM) 10K type strain sequencing project: providing services to taxonomists for standard genome sequencing and annotation.</title>
        <authorList>
            <consortium name="The Broad Institute Genomics Platform"/>
            <consortium name="The Broad Institute Genome Sequencing Center for Infectious Disease"/>
            <person name="Wu L."/>
            <person name="Ma J."/>
        </authorList>
    </citation>
    <scope>NUCLEOTIDE SEQUENCE [LARGE SCALE GENOMIC DNA]</scope>
    <source>
        <strain evidence="5">JCM 9687</strain>
    </source>
</reference>
<dbReference type="EMBL" id="BAAAYK010000038">
    <property type="protein sequence ID" value="GAA3364099.1"/>
    <property type="molecule type" value="Genomic_DNA"/>
</dbReference>
<dbReference type="CDD" id="cd00093">
    <property type="entry name" value="HTH_XRE"/>
    <property type="match status" value="1"/>
</dbReference>
<gene>
    <name evidence="2" type="ORF">GCM10020366_00550</name>
    <name evidence="3" type="ORF">GCM10020366_02320</name>
    <name evidence="4" type="ORF">GCM10020366_58620</name>
</gene>
<feature type="domain" description="RNA polymerase sigma-70 region 4" evidence="1">
    <location>
        <begin position="71"/>
        <end position="103"/>
    </location>
</feature>
<accession>A0ABP6RI56</accession>
<proteinExistence type="predicted"/>
<keyword evidence="5" id="KW-1185">Reference proteome</keyword>
<dbReference type="InterPro" id="IPR001387">
    <property type="entry name" value="Cro/C1-type_HTH"/>
</dbReference>
<reference evidence="3" key="3">
    <citation type="submission" date="2023-12" db="EMBL/GenBank/DDBJ databases">
        <authorList>
            <person name="Sun Q."/>
            <person name="Inoue M."/>
        </authorList>
    </citation>
    <scope>NUCLEOTIDE SEQUENCE</scope>
    <source>
        <strain evidence="3">JCM 9687</strain>
    </source>
</reference>
<dbReference type="Gene3D" id="1.10.260.40">
    <property type="entry name" value="lambda repressor-like DNA-binding domains"/>
    <property type="match status" value="1"/>
</dbReference>
<dbReference type="InterPro" id="IPR007630">
    <property type="entry name" value="RNA_pol_sigma70_r4"/>
</dbReference>
<dbReference type="EMBL" id="BAAAYK010000001">
    <property type="protein sequence ID" value="GAA3352144.1"/>
    <property type="molecule type" value="Genomic_DNA"/>
</dbReference>
<sequence length="110" mass="12171">MIPIQPADGDEPAPDEVPLVPEQATVPDAETVRWDDVEAVRREPDPVRQAARATELINECGRRVTELAALRRTAIERAHHDHGLTYADVADSLGITRGRITQIRNGRTDT</sequence>
<dbReference type="EMBL" id="BAAAYK010000004">
    <property type="protein sequence ID" value="GAA3352484.1"/>
    <property type="molecule type" value="Genomic_DNA"/>
</dbReference>
<dbReference type="InterPro" id="IPR010982">
    <property type="entry name" value="Lambda_DNA-bd_dom_sf"/>
</dbReference>
<evidence type="ECO:0000313" key="2">
    <source>
        <dbReference type="EMBL" id="GAA3352144.1"/>
    </source>
</evidence>
<evidence type="ECO:0000259" key="1">
    <source>
        <dbReference type="Pfam" id="PF04545"/>
    </source>
</evidence>
<name>A0ABP6RI56_9PSEU</name>
<dbReference type="RefSeq" id="WP_344923665.1">
    <property type="nucleotide sequence ID" value="NZ_BAAAYK010000001.1"/>
</dbReference>
<protein>
    <recommendedName>
        <fullName evidence="1">RNA polymerase sigma-70 region 4 domain-containing protein</fullName>
    </recommendedName>
</protein>
<evidence type="ECO:0000313" key="5">
    <source>
        <dbReference type="Proteomes" id="UP001500483"/>
    </source>
</evidence>
<evidence type="ECO:0000313" key="3">
    <source>
        <dbReference type="EMBL" id="GAA3352484.1"/>
    </source>
</evidence>
<dbReference type="Pfam" id="PF04545">
    <property type="entry name" value="Sigma70_r4"/>
    <property type="match status" value="1"/>
</dbReference>
<evidence type="ECO:0000313" key="4">
    <source>
        <dbReference type="EMBL" id="GAA3364099.1"/>
    </source>
</evidence>
<comment type="caution">
    <text evidence="3">The sequence shown here is derived from an EMBL/GenBank/DDBJ whole genome shotgun (WGS) entry which is preliminary data.</text>
</comment>
<dbReference type="Proteomes" id="UP001500483">
    <property type="component" value="Unassembled WGS sequence"/>
</dbReference>
<organism evidence="3 5">
    <name type="scientific">Saccharopolyspora gregorii</name>
    <dbReference type="NCBI Taxonomy" id="33914"/>
    <lineage>
        <taxon>Bacteria</taxon>
        <taxon>Bacillati</taxon>
        <taxon>Actinomycetota</taxon>
        <taxon>Actinomycetes</taxon>
        <taxon>Pseudonocardiales</taxon>
        <taxon>Pseudonocardiaceae</taxon>
        <taxon>Saccharopolyspora</taxon>
    </lineage>
</organism>
<reference evidence="3" key="1">
    <citation type="journal article" date="2014" name="Int. J. Syst. Evol. Microbiol.">
        <title>Complete genome of a new Firmicutes species belonging to the dominant human colonic microbiota ('Ruminococcus bicirculans') reveals two chromosomes and a selective capacity to utilize plant glucans.</title>
        <authorList>
            <consortium name="NISC Comparative Sequencing Program"/>
            <person name="Wegmann U."/>
            <person name="Louis P."/>
            <person name="Goesmann A."/>
            <person name="Henrissat B."/>
            <person name="Duncan S.H."/>
            <person name="Flint H.J."/>
        </authorList>
    </citation>
    <scope>NUCLEOTIDE SEQUENCE</scope>
    <source>
        <strain evidence="3">JCM 9687</strain>
    </source>
</reference>